<keyword evidence="1 6" id="KW-0547">Nucleotide-binding</keyword>
<dbReference type="PROSITE" id="PS01050">
    <property type="entry name" value="YJEF_C_2"/>
    <property type="match status" value="1"/>
</dbReference>
<evidence type="ECO:0000256" key="4">
    <source>
        <dbReference type="ARBA" id="ARBA00023027"/>
    </source>
</evidence>
<evidence type="ECO:0000256" key="1">
    <source>
        <dbReference type="ARBA" id="ARBA00022741"/>
    </source>
</evidence>
<dbReference type="EMBL" id="NISK01000002">
    <property type="protein sequence ID" value="OWQ97618.1"/>
    <property type="molecule type" value="Genomic_DNA"/>
</dbReference>
<gene>
    <name evidence="6" type="primary">nnrD</name>
    <name evidence="8" type="ORF">CDQ92_07795</name>
</gene>
<dbReference type="EC" id="4.2.1.136" evidence="6"/>
<dbReference type="InterPro" id="IPR000631">
    <property type="entry name" value="CARKD"/>
</dbReference>
<dbReference type="InterPro" id="IPR017953">
    <property type="entry name" value="Carbohydrate_kinase_pred_CS"/>
</dbReference>
<keyword evidence="3 6" id="KW-0521">NADP</keyword>
<dbReference type="PANTHER" id="PTHR12592">
    <property type="entry name" value="ATP-DEPENDENT (S)-NAD(P)H-HYDRATE DEHYDRATASE FAMILY MEMBER"/>
    <property type="match status" value="1"/>
</dbReference>
<feature type="domain" description="YjeF C-terminal" evidence="7">
    <location>
        <begin position="1"/>
        <end position="280"/>
    </location>
</feature>
<keyword evidence="5 6" id="KW-0456">Lyase</keyword>
<dbReference type="PANTHER" id="PTHR12592:SF0">
    <property type="entry name" value="ATP-DEPENDENT (S)-NAD(P)H-HYDRATE DEHYDRATASE"/>
    <property type="match status" value="1"/>
</dbReference>
<comment type="function">
    <text evidence="6">Catalyzes the dehydration of the S-form of NAD(P)HX at the expense of ADP, which is converted to AMP. Together with NAD(P)HX epimerase, which catalyzes the epimerization of the S- and R-forms, the enzyme allows the repair of both epimers of NAD(P)HX, a damaged form of NAD(P)H that is a result of enzymatic or heat-dependent hydration.</text>
</comment>
<dbReference type="PROSITE" id="PS51383">
    <property type="entry name" value="YJEF_C_3"/>
    <property type="match status" value="1"/>
</dbReference>
<evidence type="ECO:0000256" key="6">
    <source>
        <dbReference type="HAMAP-Rule" id="MF_01965"/>
    </source>
</evidence>
<feature type="binding site" evidence="6">
    <location>
        <position position="155"/>
    </location>
    <ligand>
        <name>(6S)-NADPHX</name>
        <dbReference type="ChEBI" id="CHEBI:64076"/>
    </ligand>
</feature>
<feature type="binding site" evidence="6">
    <location>
        <position position="221"/>
    </location>
    <ligand>
        <name>(6S)-NADPHX</name>
        <dbReference type="ChEBI" id="CHEBI:64076"/>
    </ligand>
</feature>
<dbReference type="GO" id="GO:0046496">
    <property type="term" value="P:nicotinamide nucleotide metabolic process"/>
    <property type="evidence" value="ECO:0007669"/>
    <property type="project" value="UniProtKB-UniRule"/>
</dbReference>
<dbReference type="SUPFAM" id="SSF53613">
    <property type="entry name" value="Ribokinase-like"/>
    <property type="match status" value="1"/>
</dbReference>
<accession>A0A246JX56</accession>
<dbReference type="HAMAP" id="MF_01965">
    <property type="entry name" value="NADHX_dehydratase"/>
    <property type="match status" value="1"/>
</dbReference>
<evidence type="ECO:0000256" key="2">
    <source>
        <dbReference type="ARBA" id="ARBA00022840"/>
    </source>
</evidence>
<comment type="catalytic activity">
    <reaction evidence="6">
        <text>(6S)-NADPHX + ADP = AMP + phosphate + NADPH + H(+)</text>
        <dbReference type="Rhea" id="RHEA:32235"/>
        <dbReference type="ChEBI" id="CHEBI:15378"/>
        <dbReference type="ChEBI" id="CHEBI:43474"/>
        <dbReference type="ChEBI" id="CHEBI:57783"/>
        <dbReference type="ChEBI" id="CHEBI:64076"/>
        <dbReference type="ChEBI" id="CHEBI:456215"/>
        <dbReference type="ChEBI" id="CHEBI:456216"/>
        <dbReference type="EC" id="4.2.1.136"/>
    </reaction>
</comment>
<dbReference type="OrthoDB" id="9806925at2"/>
<dbReference type="AlphaFoldDB" id="A0A246JX56"/>
<proteinExistence type="inferred from homology"/>
<evidence type="ECO:0000313" key="8">
    <source>
        <dbReference type="EMBL" id="OWQ97618.1"/>
    </source>
</evidence>
<dbReference type="CDD" id="cd01171">
    <property type="entry name" value="YXKO-related"/>
    <property type="match status" value="1"/>
</dbReference>
<evidence type="ECO:0000256" key="5">
    <source>
        <dbReference type="ARBA" id="ARBA00023239"/>
    </source>
</evidence>
<comment type="caution">
    <text evidence="6">Lacks conserved residue(s) required for the propagation of feature annotation.</text>
</comment>
<keyword evidence="4 6" id="KW-0520">NAD</keyword>
<dbReference type="GO" id="GO:0052856">
    <property type="term" value="F:NAD(P)HX epimerase activity"/>
    <property type="evidence" value="ECO:0007669"/>
    <property type="project" value="TreeGrafter"/>
</dbReference>
<dbReference type="NCBIfam" id="TIGR00196">
    <property type="entry name" value="yjeF_cterm"/>
    <property type="match status" value="1"/>
</dbReference>
<dbReference type="GO" id="GO:0005524">
    <property type="term" value="F:ATP binding"/>
    <property type="evidence" value="ECO:0007669"/>
    <property type="project" value="UniProtKB-KW"/>
</dbReference>
<dbReference type="InterPro" id="IPR029056">
    <property type="entry name" value="Ribokinase-like"/>
</dbReference>
<dbReference type="Proteomes" id="UP000197361">
    <property type="component" value="Unassembled WGS sequence"/>
</dbReference>
<keyword evidence="9" id="KW-1185">Reference proteome</keyword>
<comment type="catalytic activity">
    <reaction evidence="6">
        <text>(6S)-NADHX + ADP = AMP + phosphate + NADH + H(+)</text>
        <dbReference type="Rhea" id="RHEA:32223"/>
        <dbReference type="ChEBI" id="CHEBI:15378"/>
        <dbReference type="ChEBI" id="CHEBI:43474"/>
        <dbReference type="ChEBI" id="CHEBI:57945"/>
        <dbReference type="ChEBI" id="CHEBI:64074"/>
        <dbReference type="ChEBI" id="CHEBI:456215"/>
        <dbReference type="ChEBI" id="CHEBI:456216"/>
        <dbReference type="EC" id="4.2.1.136"/>
    </reaction>
</comment>
<evidence type="ECO:0000313" key="9">
    <source>
        <dbReference type="Proteomes" id="UP000197361"/>
    </source>
</evidence>
<comment type="similarity">
    <text evidence="6">Belongs to the NnrD/CARKD family.</text>
</comment>
<name>A0A246JX56_9SPHN</name>
<comment type="cofactor">
    <cofactor evidence="6">
        <name>Mg(2+)</name>
        <dbReference type="ChEBI" id="CHEBI:18420"/>
    </cofactor>
</comment>
<protein>
    <recommendedName>
        <fullName evidence="6">ADP-dependent (S)-NAD(P)H-hydrate dehydratase</fullName>
        <ecNumber evidence="6">4.2.1.136</ecNumber>
    </recommendedName>
    <alternativeName>
        <fullName evidence="6">ADP-dependent NAD(P)HX dehydratase</fullName>
    </alternativeName>
</protein>
<feature type="binding site" evidence="6">
    <location>
        <begin position="192"/>
        <end position="196"/>
    </location>
    <ligand>
        <name>AMP</name>
        <dbReference type="ChEBI" id="CHEBI:456215"/>
    </ligand>
</feature>
<dbReference type="GO" id="GO:0052855">
    <property type="term" value="F:ADP-dependent NAD(P)H-hydrate dehydratase activity"/>
    <property type="evidence" value="ECO:0007669"/>
    <property type="project" value="UniProtKB-UniRule"/>
</dbReference>
<dbReference type="Gene3D" id="3.40.1190.20">
    <property type="match status" value="1"/>
</dbReference>
<sequence>MHPLPLPDAHADKNQRGKLLIVGGSRRVPGGIGLTAHAALCAGAGKVTLATIAAAAVPLGVAFPECAVVALDEAPTGEIAASAAAALDAELSSYDAVIVGPAMTDAGAADGLLAELLRRLPACVTLVLDAAALHAAANHGEALKQRADQTIYTPHAGELAAMLTMDRRAIDADPSAALETAAARYGGALMVKGATSYIAAGTVRLAYGGGGVGLATGGSGDVLAGLIGALAARGLALLEALAWGTWLHGEAGRRLAETVGPIGYLARELPAQIPRLMHPA</sequence>
<organism evidence="8 9">
    <name type="scientific">Sphingopyxis bauzanensis</name>
    <dbReference type="NCBI Taxonomy" id="651663"/>
    <lineage>
        <taxon>Bacteria</taxon>
        <taxon>Pseudomonadati</taxon>
        <taxon>Pseudomonadota</taxon>
        <taxon>Alphaproteobacteria</taxon>
        <taxon>Sphingomonadales</taxon>
        <taxon>Sphingomonadaceae</taxon>
        <taxon>Sphingopyxis</taxon>
    </lineage>
</organism>
<comment type="subunit">
    <text evidence="6">Homotetramer.</text>
</comment>
<dbReference type="Pfam" id="PF01256">
    <property type="entry name" value="Carb_kinase"/>
    <property type="match status" value="1"/>
</dbReference>
<evidence type="ECO:0000259" key="7">
    <source>
        <dbReference type="PROSITE" id="PS51383"/>
    </source>
</evidence>
<feature type="binding site" evidence="6">
    <location>
        <position position="220"/>
    </location>
    <ligand>
        <name>AMP</name>
        <dbReference type="ChEBI" id="CHEBI:456215"/>
    </ligand>
</feature>
<keyword evidence="2 6" id="KW-0067">ATP-binding</keyword>
<dbReference type="GO" id="GO:0110051">
    <property type="term" value="P:metabolite repair"/>
    <property type="evidence" value="ECO:0007669"/>
    <property type="project" value="TreeGrafter"/>
</dbReference>
<reference evidence="8 9" key="1">
    <citation type="journal article" date="2010" name="Int. J. Syst. Evol. Microbiol.">
        <title>Sphingopyxis bauzanensis sp. nov., a psychrophilic bacterium isolated from soil.</title>
        <authorList>
            <person name="Zhang D.C."/>
            <person name="Liu H.C."/>
            <person name="Xin Y.H."/>
            <person name="Zhou Y.G."/>
            <person name="Schinner F."/>
            <person name="Margesin R."/>
        </authorList>
    </citation>
    <scope>NUCLEOTIDE SEQUENCE [LARGE SCALE GENOMIC DNA]</scope>
    <source>
        <strain evidence="8 9">DSM 22271</strain>
    </source>
</reference>
<comment type="caution">
    <text evidence="8">The sequence shown here is derived from an EMBL/GenBank/DDBJ whole genome shotgun (WGS) entry which is preliminary data.</text>
</comment>
<evidence type="ECO:0000256" key="3">
    <source>
        <dbReference type="ARBA" id="ARBA00022857"/>
    </source>
</evidence>